<proteinExistence type="predicted"/>
<accession>A0A1G2P393</accession>
<dbReference type="AlphaFoldDB" id="A0A1G2P393"/>
<sequence length="128" mass="15377">MRPYQTILFDFDGVLCRGKFYEKTLLPNYSEIYNWIQINIFGDSKLAKDWMKGRVSSRNINKLIAEHTNIREDTLNKLYEQSVYLMEPDEIVEWRWFSLNSLPSPLFFPSAKMIENYRSKAFYLSQNR</sequence>
<dbReference type="Proteomes" id="UP000177269">
    <property type="component" value="Unassembled WGS sequence"/>
</dbReference>
<evidence type="ECO:0000313" key="1">
    <source>
        <dbReference type="EMBL" id="OHA42808.1"/>
    </source>
</evidence>
<organism evidence="1 2">
    <name type="scientific">Candidatus Taylorbacteria bacterium RIFCSPLOWO2_12_FULL_43_20</name>
    <dbReference type="NCBI Taxonomy" id="1802332"/>
    <lineage>
        <taxon>Bacteria</taxon>
        <taxon>Candidatus Tayloriibacteriota</taxon>
    </lineage>
</organism>
<dbReference type="EMBL" id="MHSK01000006">
    <property type="protein sequence ID" value="OHA42808.1"/>
    <property type="molecule type" value="Genomic_DNA"/>
</dbReference>
<dbReference type="Gene3D" id="3.90.79.10">
    <property type="entry name" value="Nucleoside Triphosphate Pyrophosphohydrolase"/>
    <property type="match status" value="1"/>
</dbReference>
<comment type="caution">
    <text evidence="1">The sequence shown here is derived from an EMBL/GenBank/DDBJ whole genome shotgun (WGS) entry which is preliminary data.</text>
</comment>
<reference evidence="1 2" key="1">
    <citation type="journal article" date="2016" name="Nat. Commun.">
        <title>Thousands of microbial genomes shed light on interconnected biogeochemical processes in an aquifer system.</title>
        <authorList>
            <person name="Anantharaman K."/>
            <person name="Brown C.T."/>
            <person name="Hug L.A."/>
            <person name="Sharon I."/>
            <person name="Castelle C.J."/>
            <person name="Probst A.J."/>
            <person name="Thomas B.C."/>
            <person name="Singh A."/>
            <person name="Wilkins M.J."/>
            <person name="Karaoz U."/>
            <person name="Brodie E.L."/>
            <person name="Williams K.H."/>
            <person name="Hubbard S.S."/>
            <person name="Banfield J.F."/>
        </authorList>
    </citation>
    <scope>NUCLEOTIDE SEQUENCE [LARGE SCALE GENOMIC DNA]</scope>
</reference>
<name>A0A1G2P393_9BACT</name>
<gene>
    <name evidence="1" type="ORF">A3G52_03325</name>
</gene>
<evidence type="ECO:0000313" key="2">
    <source>
        <dbReference type="Proteomes" id="UP000177269"/>
    </source>
</evidence>
<protein>
    <submittedName>
        <fullName evidence="1">Uncharacterized protein</fullName>
    </submittedName>
</protein>